<dbReference type="AlphaFoldDB" id="A0AAE0SNV5"/>
<reference evidence="2" key="2">
    <citation type="journal article" date="2021" name="Genome Biol. Evol.">
        <title>Developing a high-quality reference genome for a parasitic bivalve with doubly uniparental inheritance (Bivalvia: Unionida).</title>
        <authorList>
            <person name="Smith C.H."/>
        </authorList>
    </citation>
    <scope>NUCLEOTIDE SEQUENCE</scope>
    <source>
        <strain evidence="2">CHS0354</strain>
        <tissue evidence="2">Mantle</tissue>
    </source>
</reference>
<feature type="compositionally biased region" description="Polar residues" evidence="1">
    <location>
        <begin position="29"/>
        <end position="38"/>
    </location>
</feature>
<comment type="caution">
    <text evidence="2">The sequence shown here is derived from an EMBL/GenBank/DDBJ whole genome shotgun (WGS) entry which is preliminary data.</text>
</comment>
<evidence type="ECO:0000313" key="2">
    <source>
        <dbReference type="EMBL" id="KAK3594878.1"/>
    </source>
</evidence>
<evidence type="ECO:0000256" key="1">
    <source>
        <dbReference type="SAM" id="MobiDB-lite"/>
    </source>
</evidence>
<dbReference type="Proteomes" id="UP001195483">
    <property type="component" value="Unassembled WGS sequence"/>
</dbReference>
<feature type="compositionally biased region" description="Basic and acidic residues" evidence="1">
    <location>
        <begin position="64"/>
        <end position="78"/>
    </location>
</feature>
<protein>
    <submittedName>
        <fullName evidence="2">Uncharacterized protein</fullName>
    </submittedName>
</protein>
<proteinExistence type="predicted"/>
<accession>A0AAE0SNV5</accession>
<name>A0AAE0SNV5_9BIVA</name>
<dbReference type="EMBL" id="JAEAOA010000422">
    <property type="protein sequence ID" value="KAK3594878.1"/>
    <property type="molecule type" value="Genomic_DNA"/>
</dbReference>
<sequence length="78" mass="8708">MHALYDPTIHITDVIIPHPQEEQALCEAPSSNDGTPSASCHHHGVTTSQRSNEISPIRGMKNATRPDWDICTDQHPRR</sequence>
<organism evidence="2 3">
    <name type="scientific">Potamilus streckersoni</name>
    <dbReference type="NCBI Taxonomy" id="2493646"/>
    <lineage>
        <taxon>Eukaryota</taxon>
        <taxon>Metazoa</taxon>
        <taxon>Spiralia</taxon>
        <taxon>Lophotrochozoa</taxon>
        <taxon>Mollusca</taxon>
        <taxon>Bivalvia</taxon>
        <taxon>Autobranchia</taxon>
        <taxon>Heteroconchia</taxon>
        <taxon>Palaeoheterodonta</taxon>
        <taxon>Unionida</taxon>
        <taxon>Unionoidea</taxon>
        <taxon>Unionidae</taxon>
        <taxon>Ambleminae</taxon>
        <taxon>Lampsilini</taxon>
        <taxon>Potamilus</taxon>
    </lineage>
</organism>
<feature type="compositionally biased region" description="Polar residues" evidence="1">
    <location>
        <begin position="45"/>
        <end position="54"/>
    </location>
</feature>
<feature type="region of interest" description="Disordered" evidence="1">
    <location>
        <begin position="26"/>
        <end position="78"/>
    </location>
</feature>
<gene>
    <name evidence="2" type="ORF">CHS0354_005955</name>
</gene>
<reference evidence="2" key="3">
    <citation type="submission" date="2023-05" db="EMBL/GenBank/DDBJ databases">
        <authorList>
            <person name="Smith C.H."/>
        </authorList>
    </citation>
    <scope>NUCLEOTIDE SEQUENCE</scope>
    <source>
        <strain evidence="2">CHS0354</strain>
        <tissue evidence="2">Mantle</tissue>
    </source>
</reference>
<keyword evidence="3" id="KW-1185">Reference proteome</keyword>
<reference evidence="2" key="1">
    <citation type="journal article" date="2021" name="Genome Biol. Evol.">
        <title>A High-Quality Reference Genome for a Parasitic Bivalve with Doubly Uniparental Inheritance (Bivalvia: Unionida).</title>
        <authorList>
            <person name="Smith C.H."/>
        </authorList>
    </citation>
    <scope>NUCLEOTIDE SEQUENCE</scope>
    <source>
        <strain evidence="2">CHS0354</strain>
    </source>
</reference>
<evidence type="ECO:0000313" key="3">
    <source>
        <dbReference type="Proteomes" id="UP001195483"/>
    </source>
</evidence>